<organism evidence="2 3">
    <name type="scientific">Microvirgula aerodenitrificans</name>
    <dbReference type="NCBI Taxonomy" id="57480"/>
    <lineage>
        <taxon>Bacteria</taxon>
        <taxon>Pseudomonadati</taxon>
        <taxon>Pseudomonadota</taxon>
        <taxon>Betaproteobacteria</taxon>
        <taxon>Neisseriales</taxon>
        <taxon>Aquaspirillaceae</taxon>
        <taxon>Microvirgula</taxon>
    </lineage>
</organism>
<dbReference type="InterPro" id="IPR007332">
    <property type="entry name" value="DUF411"/>
</dbReference>
<dbReference type="Proteomes" id="UP000244173">
    <property type="component" value="Chromosome"/>
</dbReference>
<gene>
    <name evidence="2" type="ORF">DAI18_13835</name>
</gene>
<sequence>MKYPSSAATLAVLFLLASPLTQAAVRDVTMYKNQGCLCCDKWAQHLEKNGFRVKSVALDDVTPVKEKNHVPVALRSCHTAQIGGYVFEGHVPADLVSRVLKEKPKLAGLAAPGMPQSAPGMDLPGNHPYAVIAFTADGKTRVYAQR</sequence>
<dbReference type="OrthoDB" id="14727at2"/>
<reference evidence="2 3" key="1">
    <citation type="submission" date="2018-04" db="EMBL/GenBank/DDBJ databases">
        <title>Denitrifier Microvirgula.</title>
        <authorList>
            <person name="Anderson E."/>
            <person name="Jang J."/>
            <person name="Ishii S."/>
        </authorList>
    </citation>
    <scope>NUCLEOTIDE SEQUENCE [LARGE SCALE GENOMIC DNA]</scope>
    <source>
        <strain evidence="2 3">BE2.4</strain>
    </source>
</reference>
<dbReference type="EMBL" id="CP028519">
    <property type="protein sequence ID" value="AVY95004.1"/>
    <property type="molecule type" value="Genomic_DNA"/>
</dbReference>
<accession>A0A2S0PC89</accession>
<evidence type="ECO:0000256" key="1">
    <source>
        <dbReference type="SAM" id="SignalP"/>
    </source>
</evidence>
<evidence type="ECO:0000313" key="2">
    <source>
        <dbReference type="EMBL" id="AVY95004.1"/>
    </source>
</evidence>
<keyword evidence="3" id="KW-1185">Reference proteome</keyword>
<name>A0A2S0PC89_9NEIS</name>
<dbReference type="AlphaFoldDB" id="A0A2S0PC89"/>
<feature type="chain" id="PRO_5015521403" evidence="1">
    <location>
        <begin position="24"/>
        <end position="146"/>
    </location>
</feature>
<feature type="signal peptide" evidence="1">
    <location>
        <begin position="1"/>
        <end position="23"/>
    </location>
</feature>
<evidence type="ECO:0000313" key="3">
    <source>
        <dbReference type="Proteomes" id="UP000244173"/>
    </source>
</evidence>
<dbReference type="STRING" id="1122240.GCA_000620105_01522"/>
<dbReference type="RefSeq" id="WP_051528763.1">
    <property type="nucleotide sequence ID" value="NZ_CP028519.1"/>
</dbReference>
<proteinExistence type="predicted"/>
<dbReference type="KEGG" id="maer:DAI18_13835"/>
<keyword evidence="1" id="KW-0732">Signal</keyword>
<protein>
    <submittedName>
        <fullName evidence="2">DUF411 domain-containing protein</fullName>
    </submittedName>
</protein>
<dbReference type="Pfam" id="PF04214">
    <property type="entry name" value="DUF411"/>
    <property type="match status" value="1"/>
</dbReference>